<dbReference type="Gene3D" id="1.10.510.10">
    <property type="entry name" value="Transferase(Phosphotransferase) domain 1"/>
    <property type="match status" value="1"/>
</dbReference>
<evidence type="ECO:0000313" key="26">
    <source>
        <dbReference type="Proteomes" id="UP000694522"/>
    </source>
</evidence>
<comment type="subunit">
    <text evidence="19">Interacts with KLHL20. Interacts (via death domain) with MAPK1 and MAPK3. Interacts with MAP1B (via N-terminus). Interacts with PRKD1 in an oxidative stress-regulated manner. Interacts with PIN1, PDCD6, BECN1, TSC2 and STX1A. Interacts (via kinase domain) with DAPK3 (via kinase domain). Interacts with GRINB. Interacts (via death domain) with UNC5B (via death domain). Interacts with UNC5C (via death domain).</text>
</comment>
<dbReference type="GO" id="GO:0005634">
    <property type="term" value="C:nucleus"/>
    <property type="evidence" value="ECO:0007669"/>
    <property type="project" value="TreeGrafter"/>
</dbReference>
<dbReference type="SMART" id="SM00248">
    <property type="entry name" value="ANK"/>
    <property type="match status" value="9"/>
</dbReference>
<dbReference type="Ensembl" id="ENSACOT00000020330.1">
    <property type="protein sequence ID" value="ENSACOP00000019631.1"/>
    <property type="gene ID" value="ENSACOG00000013433.1"/>
</dbReference>
<evidence type="ECO:0000259" key="23">
    <source>
        <dbReference type="PROSITE" id="PS50011"/>
    </source>
</evidence>
<keyword evidence="4" id="KW-0597">Phosphoprotein</keyword>
<dbReference type="SUPFAM" id="SSF47986">
    <property type="entry name" value="DEATH domain"/>
    <property type="match status" value="1"/>
</dbReference>
<comment type="catalytic activity">
    <reaction evidence="16">
        <text>L-threonyl-[protein] + ATP = O-phospho-L-threonyl-[protein] + ADP + H(+)</text>
        <dbReference type="Rhea" id="RHEA:46608"/>
        <dbReference type="Rhea" id="RHEA-COMP:11060"/>
        <dbReference type="Rhea" id="RHEA-COMP:11605"/>
        <dbReference type="ChEBI" id="CHEBI:15378"/>
        <dbReference type="ChEBI" id="CHEBI:30013"/>
        <dbReference type="ChEBI" id="CHEBI:30616"/>
        <dbReference type="ChEBI" id="CHEBI:61977"/>
        <dbReference type="ChEBI" id="CHEBI:456216"/>
        <dbReference type="EC" id="2.7.11.1"/>
    </reaction>
</comment>
<dbReference type="FunFam" id="1.20.5.460:FF:000003">
    <property type="entry name" value="Death-associated protein kinase 1"/>
    <property type="match status" value="1"/>
</dbReference>
<dbReference type="PROSITE" id="PS00108">
    <property type="entry name" value="PROTEIN_KINASE_ST"/>
    <property type="match status" value="1"/>
</dbReference>
<keyword evidence="5" id="KW-0808">Transferase</keyword>
<dbReference type="InterPro" id="IPR036770">
    <property type="entry name" value="Ankyrin_rpt-contain_sf"/>
</dbReference>
<dbReference type="PROSITE" id="PS50017">
    <property type="entry name" value="DEATH_DOMAIN"/>
    <property type="match status" value="1"/>
</dbReference>
<keyword evidence="14 21" id="KW-0040">ANK repeat</keyword>
<name>A0A8B9GCA5_9PSIT</name>
<dbReference type="Gene3D" id="1.20.5.460">
    <property type="entry name" value="Single helix bin"/>
    <property type="match status" value="1"/>
</dbReference>
<evidence type="ECO:0000256" key="7">
    <source>
        <dbReference type="ARBA" id="ARBA00022737"/>
    </source>
</evidence>
<dbReference type="GO" id="GO:0035556">
    <property type="term" value="P:intracellular signal transduction"/>
    <property type="evidence" value="ECO:0007669"/>
    <property type="project" value="UniProtKB-ARBA"/>
</dbReference>
<feature type="repeat" description="ANK" evidence="21">
    <location>
        <begin position="477"/>
        <end position="509"/>
    </location>
</feature>
<feature type="repeat" description="ANK" evidence="21">
    <location>
        <begin position="378"/>
        <end position="410"/>
    </location>
</feature>
<keyword evidence="10 22" id="KW-0067">ATP-binding</keyword>
<dbReference type="FunFam" id="1.25.40.20:FF:000086">
    <property type="entry name" value="Death associated protein kinase 1"/>
    <property type="match status" value="1"/>
</dbReference>
<evidence type="ECO:0000259" key="24">
    <source>
        <dbReference type="PROSITE" id="PS50017"/>
    </source>
</evidence>
<feature type="repeat" description="ANK" evidence="21">
    <location>
        <begin position="609"/>
        <end position="641"/>
    </location>
</feature>
<keyword evidence="7" id="KW-0677">Repeat</keyword>
<sequence length="1364" mass="152729">MTVFRQENLEEHYETGEDLGSGQFAVVKKCREKSTGHQFAAKFIKKRRTKSSRRGVSREDIEREVCILKEIRHPNVITLHDVYENKTDVILILELVAGGELFDFLAEKESLTEEEATEFLKQILNGVQYLHSLQIAHFDLKPENIMLLDRNVPKPRIKIIDFGLAHKIDFGNEFKNIFGTPEFVAPEIVNYEPLGLEADMWSIGVITYILLSGASPFLGETKQETLANVSAVNYEFEEEFFSNTSALAKDFIQRLLVKDPKKRMTIQDSLLHPWIKPKDTQQALSRKASAVNMEKFKKFAARRKWKQSVRLISLCQRLSRSFLSRSNMSVARSDDTLDEEDSFVMKAIIHAINDDNFPGLQHLLGSLTNYDVNQPNKHGTPPLLIAAGCGNIQMLQLLLKHGSRIDIQDKAGSNAIYWASRHGHVETLKFLDDNKCPLDVKDKSGETALHVAARYGHVDVVQFLCSIGSNPNFQDKEEETPLHCAAWHGYYSVARALCEAGCNVNIKNKEGETPLLTASARGYHDIVECLAEHEADLHATDKDGHIALHLAVRRCQIEVVKTLISQGCFVDFQDRHGNTPLHVACKDGNVPIVMTLCEASCNLDVSNKYGRTPLHLAANNGILDVVRFLCLTGANVEALTSDGKTAEDLARAEQHEHVASLLARLKKDAHRGIFIQQLRHTQNPQPRIKLKLFGHSGAGKTTLVESLKCGLIRSFFRRRRPRLSSTNSTRFPPSPLSSKPSVSVSITNLYPGCENVSVRSRSMMFEPGLTKGVLEAFVSPAHHSHLSADDQSTKAIDIQNAYLHAFGGKLKSPLHVVLVATHADIVNLPRPAGGEFWYDKDMSLLKEIRNRFGNDLQISEKLYVLDAGASGSKDMKLLRNHLQEIRSQIISTCPPMTHLCEKIISTLPSWRKMNGPNQLMSLQQFIYDVQEHLNPLASEDDLRHIAQQLHSIGEINIIQSETVQDVVLLDPRWLCSNVLGKILSVENPKALHHYRGRYTLEDIQRLVTDSDVEELIQILDAMDICARDLSSGAMVDIPALIKTDNLHRSWTDEEDEVLIYGGVRIVPVEHLTPFPCGIFHKVQVNLCRWVHQQSTEGDADIRLWVNGSKIMNRGAELLVLLVNHGQGIEVQVRGLETEKIKCCLLLDSVCSTIDNLMATTLPGLLTGKYYLSPQQLREHHEPVMVYQPRDFFRAQSQKETSLTNTMGGYKESFSSILCFGCLDVYSQGSLGMDIHVSDLNLLTRRKLSRLLDPPDPMGKDWCLLAMNLGLPDLVAKYNTNNGTQNDFISSPVHALLQEWSNTPESTVGILMSKLRELGRRDAADFLLKASSVFKINLDANGPEAYASSCNSGTSYNSISSVVSR</sequence>
<evidence type="ECO:0000256" key="22">
    <source>
        <dbReference type="PROSITE-ProRule" id="PRU10141"/>
    </source>
</evidence>
<dbReference type="GO" id="GO:0005737">
    <property type="term" value="C:cytoplasm"/>
    <property type="evidence" value="ECO:0007669"/>
    <property type="project" value="TreeGrafter"/>
</dbReference>
<evidence type="ECO:0000256" key="2">
    <source>
        <dbReference type="ARBA" id="ARBA00012513"/>
    </source>
</evidence>
<dbReference type="GO" id="GO:0005524">
    <property type="term" value="F:ATP binding"/>
    <property type="evidence" value="ECO:0007669"/>
    <property type="project" value="UniProtKB-UniRule"/>
</dbReference>
<dbReference type="InterPro" id="IPR020676">
    <property type="entry name" value="DAPK1_cat"/>
</dbReference>
<dbReference type="Pfam" id="PF00069">
    <property type="entry name" value="Pkinase"/>
    <property type="match status" value="1"/>
</dbReference>
<dbReference type="FunFam" id="3.30.200.20:FF:000110">
    <property type="entry name" value="Death-associated kinase 3, isoform CRA_a"/>
    <property type="match status" value="1"/>
</dbReference>
<comment type="similarity">
    <text evidence="18">Belongs to the protein kinase superfamily. CAMK Ser/Thr protein kinase family. DAP kinase subfamily.</text>
</comment>
<evidence type="ECO:0000256" key="6">
    <source>
        <dbReference type="ARBA" id="ARBA00022703"/>
    </source>
</evidence>
<evidence type="ECO:0000256" key="10">
    <source>
        <dbReference type="ARBA" id="ARBA00022840"/>
    </source>
</evidence>
<evidence type="ECO:0000256" key="20">
    <source>
        <dbReference type="ARBA" id="ARBA00071988"/>
    </source>
</evidence>
<evidence type="ECO:0000256" key="8">
    <source>
        <dbReference type="ARBA" id="ARBA00022741"/>
    </source>
</evidence>
<evidence type="ECO:0000256" key="5">
    <source>
        <dbReference type="ARBA" id="ARBA00022679"/>
    </source>
</evidence>
<dbReference type="EC" id="2.7.11.1" evidence="2"/>
<organism evidence="25 26">
    <name type="scientific">Amazona collaria</name>
    <name type="common">yellow-billed parrot</name>
    <dbReference type="NCBI Taxonomy" id="241587"/>
    <lineage>
        <taxon>Eukaryota</taxon>
        <taxon>Metazoa</taxon>
        <taxon>Chordata</taxon>
        <taxon>Craniata</taxon>
        <taxon>Vertebrata</taxon>
        <taxon>Euteleostomi</taxon>
        <taxon>Archelosauria</taxon>
        <taxon>Archosauria</taxon>
        <taxon>Dinosauria</taxon>
        <taxon>Saurischia</taxon>
        <taxon>Theropoda</taxon>
        <taxon>Coelurosauria</taxon>
        <taxon>Aves</taxon>
        <taxon>Neognathae</taxon>
        <taxon>Neoaves</taxon>
        <taxon>Telluraves</taxon>
        <taxon>Australaves</taxon>
        <taxon>Psittaciformes</taxon>
        <taxon>Psittacidae</taxon>
        <taxon>Amazona</taxon>
    </lineage>
</organism>
<evidence type="ECO:0000256" key="17">
    <source>
        <dbReference type="ARBA" id="ARBA00048679"/>
    </source>
</evidence>
<evidence type="ECO:0000256" key="1">
    <source>
        <dbReference type="ARBA" id="ARBA00001946"/>
    </source>
</evidence>
<dbReference type="PROSITE" id="PS50011">
    <property type="entry name" value="PROTEIN_KINASE_DOM"/>
    <property type="match status" value="1"/>
</dbReference>
<dbReference type="PROSITE" id="PS50088">
    <property type="entry name" value="ANK_REPEAT"/>
    <property type="match status" value="7"/>
</dbReference>
<feature type="domain" description="Death" evidence="24">
    <location>
        <begin position="1246"/>
        <end position="1330"/>
    </location>
</feature>
<dbReference type="PROSITE" id="PS50297">
    <property type="entry name" value="ANK_REP_REGION"/>
    <property type="match status" value="7"/>
</dbReference>
<dbReference type="InterPro" id="IPR017441">
    <property type="entry name" value="Protein_kinase_ATP_BS"/>
</dbReference>
<dbReference type="GO" id="GO:0005525">
    <property type="term" value="F:GTP binding"/>
    <property type="evidence" value="ECO:0007669"/>
    <property type="project" value="UniProtKB-KW"/>
</dbReference>
<dbReference type="GO" id="GO:0004674">
    <property type="term" value="F:protein serine/threonine kinase activity"/>
    <property type="evidence" value="ECO:0007669"/>
    <property type="project" value="UniProtKB-KW"/>
</dbReference>
<dbReference type="GO" id="GO:0071346">
    <property type="term" value="P:cellular response to type II interferon"/>
    <property type="evidence" value="ECO:0007669"/>
    <property type="project" value="UniProtKB-ARBA"/>
</dbReference>
<dbReference type="InterPro" id="IPR008271">
    <property type="entry name" value="Ser/Thr_kinase_AS"/>
</dbReference>
<dbReference type="InterPro" id="IPR002110">
    <property type="entry name" value="Ankyrin_rpt"/>
</dbReference>
<keyword evidence="9" id="KW-0418">Kinase</keyword>
<dbReference type="Gene3D" id="1.25.40.20">
    <property type="entry name" value="Ankyrin repeat-containing domain"/>
    <property type="match status" value="2"/>
</dbReference>
<evidence type="ECO:0000256" key="11">
    <source>
        <dbReference type="ARBA" id="ARBA00022843"/>
    </source>
</evidence>
<dbReference type="GO" id="GO:0006417">
    <property type="term" value="P:regulation of translation"/>
    <property type="evidence" value="ECO:0007669"/>
    <property type="project" value="UniProtKB-KW"/>
</dbReference>
<evidence type="ECO:0000256" key="3">
    <source>
        <dbReference type="ARBA" id="ARBA00022527"/>
    </source>
</evidence>
<dbReference type="Pfam" id="PF00531">
    <property type="entry name" value="Death"/>
    <property type="match status" value="1"/>
</dbReference>
<reference evidence="25" key="1">
    <citation type="submission" date="2025-08" db="UniProtKB">
        <authorList>
            <consortium name="Ensembl"/>
        </authorList>
    </citation>
    <scope>IDENTIFICATION</scope>
</reference>
<evidence type="ECO:0000256" key="16">
    <source>
        <dbReference type="ARBA" id="ARBA00047899"/>
    </source>
</evidence>
<dbReference type="SUPFAM" id="SSF48403">
    <property type="entry name" value="Ankyrin repeat"/>
    <property type="match status" value="1"/>
</dbReference>
<dbReference type="PANTHER" id="PTHR24342">
    <property type="entry name" value="SERINE/THREONINE-PROTEIN KINASE 17"/>
    <property type="match status" value="1"/>
</dbReference>
<dbReference type="InterPro" id="IPR000719">
    <property type="entry name" value="Prot_kinase_dom"/>
</dbReference>
<dbReference type="GO" id="GO:0005516">
    <property type="term" value="F:calmodulin binding"/>
    <property type="evidence" value="ECO:0007669"/>
    <property type="project" value="UniProtKB-KW"/>
</dbReference>
<keyword evidence="6" id="KW-0053">Apoptosis</keyword>
<evidence type="ECO:0000256" key="18">
    <source>
        <dbReference type="ARBA" id="ARBA00060827"/>
    </source>
</evidence>
<dbReference type="FunFam" id="1.25.40.20:FF:000056">
    <property type="entry name" value="Death associated protein kinase 1"/>
    <property type="match status" value="1"/>
</dbReference>
<feature type="domain" description="Protein kinase" evidence="23">
    <location>
        <begin position="13"/>
        <end position="275"/>
    </location>
</feature>
<evidence type="ECO:0000256" key="9">
    <source>
        <dbReference type="ARBA" id="ARBA00022777"/>
    </source>
</evidence>
<dbReference type="PROSITE" id="PS00107">
    <property type="entry name" value="PROTEIN_KINASE_ATP"/>
    <property type="match status" value="1"/>
</dbReference>
<keyword evidence="13" id="KW-0112">Calmodulin-binding</keyword>
<proteinExistence type="inferred from homology"/>
<feature type="repeat" description="ANK" evidence="21">
    <location>
        <begin position="510"/>
        <end position="542"/>
    </location>
</feature>
<dbReference type="InterPro" id="IPR000488">
    <property type="entry name" value="Death_dom"/>
</dbReference>
<dbReference type="InterPro" id="IPR011009">
    <property type="entry name" value="Kinase-like_dom_sf"/>
</dbReference>
<comment type="catalytic activity">
    <reaction evidence="17">
        <text>L-seryl-[protein] + ATP = O-phospho-L-seryl-[protein] + ADP + H(+)</text>
        <dbReference type="Rhea" id="RHEA:17989"/>
        <dbReference type="Rhea" id="RHEA-COMP:9863"/>
        <dbReference type="Rhea" id="RHEA-COMP:11604"/>
        <dbReference type="ChEBI" id="CHEBI:15378"/>
        <dbReference type="ChEBI" id="CHEBI:29999"/>
        <dbReference type="ChEBI" id="CHEBI:30616"/>
        <dbReference type="ChEBI" id="CHEBI:83421"/>
        <dbReference type="ChEBI" id="CHEBI:456216"/>
        <dbReference type="EC" id="2.7.11.1"/>
    </reaction>
</comment>
<evidence type="ECO:0000256" key="12">
    <source>
        <dbReference type="ARBA" id="ARBA00022845"/>
    </source>
</evidence>
<evidence type="ECO:0000256" key="4">
    <source>
        <dbReference type="ARBA" id="ARBA00022553"/>
    </source>
</evidence>
<evidence type="ECO:0000256" key="21">
    <source>
        <dbReference type="PROSITE-ProRule" id="PRU00023"/>
    </source>
</evidence>
<keyword evidence="11" id="KW-0832">Ubl conjugation</keyword>
<comment type="cofactor">
    <cofactor evidence="1">
        <name>Mg(2+)</name>
        <dbReference type="ChEBI" id="CHEBI:18420"/>
    </cofactor>
</comment>
<feature type="repeat" description="ANK" evidence="21">
    <location>
        <begin position="576"/>
        <end position="608"/>
    </location>
</feature>
<dbReference type="PANTHER" id="PTHR24342:SF17">
    <property type="entry name" value="DEATH-ASSOCIATED PROTEIN KINASE 1"/>
    <property type="match status" value="1"/>
</dbReference>
<dbReference type="CDD" id="cd08782">
    <property type="entry name" value="Death_DAPK1"/>
    <property type="match status" value="1"/>
</dbReference>
<accession>A0A8B9GCA5</accession>
<dbReference type="Gene3D" id="1.10.533.10">
    <property type="entry name" value="Death Domain, Fas"/>
    <property type="match status" value="1"/>
</dbReference>
<dbReference type="FunFam" id="1.10.510.10:FF:000250">
    <property type="entry name" value="Death-associated protein kinase 3"/>
    <property type="match status" value="1"/>
</dbReference>
<feature type="repeat" description="ANK" evidence="21">
    <location>
        <begin position="444"/>
        <end position="476"/>
    </location>
</feature>
<dbReference type="SMART" id="SM00005">
    <property type="entry name" value="DEATH"/>
    <property type="match status" value="1"/>
</dbReference>
<evidence type="ECO:0000313" key="25">
    <source>
        <dbReference type="Ensembl" id="ENSACOP00000019631.1"/>
    </source>
</evidence>
<evidence type="ECO:0000256" key="19">
    <source>
        <dbReference type="ARBA" id="ARBA00065179"/>
    </source>
</evidence>
<dbReference type="Pfam" id="PF00023">
    <property type="entry name" value="Ank"/>
    <property type="match status" value="2"/>
</dbReference>
<dbReference type="FunFam" id="1.10.533.10:FF:000008">
    <property type="entry name" value="Death associated protein kinase 1"/>
    <property type="match status" value="1"/>
</dbReference>
<dbReference type="Proteomes" id="UP000694522">
    <property type="component" value="Unplaced"/>
</dbReference>
<dbReference type="PRINTS" id="PR01415">
    <property type="entry name" value="ANKYRIN"/>
</dbReference>
<dbReference type="SMART" id="SM00220">
    <property type="entry name" value="S_TKc"/>
    <property type="match status" value="1"/>
</dbReference>
<dbReference type="SUPFAM" id="SSF56112">
    <property type="entry name" value="Protein kinase-like (PK-like)"/>
    <property type="match status" value="1"/>
</dbReference>
<dbReference type="Gene3D" id="3.30.200.20">
    <property type="entry name" value="Phosphorylase Kinase, domain 1"/>
    <property type="match status" value="1"/>
</dbReference>
<dbReference type="CDD" id="cd14194">
    <property type="entry name" value="STKc_DAPK1"/>
    <property type="match status" value="1"/>
</dbReference>
<protein>
    <recommendedName>
        <fullName evidence="20">Death-associated protein kinase 1</fullName>
        <ecNumber evidence="2">2.7.11.1</ecNumber>
    </recommendedName>
</protein>
<evidence type="ECO:0000256" key="15">
    <source>
        <dbReference type="ARBA" id="ARBA00023134"/>
    </source>
</evidence>
<reference evidence="25" key="2">
    <citation type="submission" date="2025-09" db="UniProtKB">
        <authorList>
            <consortium name="Ensembl"/>
        </authorList>
    </citation>
    <scope>IDENTIFICATION</scope>
</reference>
<evidence type="ECO:0000256" key="14">
    <source>
        <dbReference type="ARBA" id="ARBA00023043"/>
    </source>
</evidence>
<dbReference type="Pfam" id="PF12796">
    <property type="entry name" value="Ank_2"/>
    <property type="match status" value="2"/>
</dbReference>
<feature type="repeat" description="ANK" evidence="21">
    <location>
        <begin position="543"/>
        <end position="575"/>
    </location>
</feature>
<dbReference type="GO" id="GO:0043065">
    <property type="term" value="P:positive regulation of apoptotic process"/>
    <property type="evidence" value="ECO:0007669"/>
    <property type="project" value="TreeGrafter"/>
</dbReference>
<keyword evidence="15" id="KW-0342">GTP-binding</keyword>
<feature type="binding site" evidence="22">
    <location>
        <position position="46"/>
    </location>
    <ligand>
        <name>ATP</name>
        <dbReference type="ChEBI" id="CHEBI:30616"/>
    </ligand>
</feature>
<keyword evidence="3" id="KW-0723">Serine/threonine-protein kinase</keyword>
<dbReference type="GO" id="GO:0097190">
    <property type="term" value="P:apoptotic signaling pathway"/>
    <property type="evidence" value="ECO:0007669"/>
    <property type="project" value="UniProtKB-ARBA"/>
</dbReference>
<keyword evidence="12" id="KW-0810">Translation regulation</keyword>
<keyword evidence="26" id="KW-1185">Reference proteome</keyword>
<keyword evidence="8 22" id="KW-0547">Nucleotide-binding</keyword>
<evidence type="ECO:0000256" key="13">
    <source>
        <dbReference type="ARBA" id="ARBA00022860"/>
    </source>
</evidence>
<dbReference type="InterPro" id="IPR011029">
    <property type="entry name" value="DEATH-like_dom_sf"/>
</dbReference>